<reference evidence="4" key="1">
    <citation type="submission" date="2009-09" db="EMBL/GenBank/DDBJ databases">
        <title>The complete chromosome of Sebaldella termitidis ATCC 33386.</title>
        <authorList>
            <consortium name="US DOE Joint Genome Institute (JGI-PGF)"/>
            <person name="Lucas S."/>
            <person name="Copeland A."/>
            <person name="Lapidus A."/>
            <person name="Glavina del Rio T."/>
            <person name="Dalin E."/>
            <person name="Tice H."/>
            <person name="Bruce D."/>
            <person name="Goodwin L."/>
            <person name="Pitluck S."/>
            <person name="Kyrpides N."/>
            <person name="Mavromatis K."/>
            <person name="Ivanova N."/>
            <person name="Mikhailova N."/>
            <person name="Sims D."/>
            <person name="Meincke L."/>
            <person name="Brettin T."/>
            <person name="Detter J.C."/>
            <person name="Han C."/>
            <person name="Larimer F."/>
            <person name="Land M."/>
            <person name="Hauser L."/>
            <person name="Markowitz V."/>
            <person name="Cheng J.F."/>
            <person name="Hugenholtz P."/>
            <person name="Woyke T."/>
            <person name="Wu D."/>
            <person name="Eisen J.A."/>
        </authorList>
    </citation>
    <scope>NUCLEOTIDE SEQUENCE [LARGE SCALE GENOMIC DNA]</scope>
    <source>
        <strain evidence="4">ATCC 33386 / NCTC 11300</strain>
    </source>
</reference>
<dbReference type="InterPro" id="IPR005546">
    <property type="entry name" value="Autotransporte_beta"/>
</dbReference>
<dbReference type="eggNOG" id="COG4625">
    <property type="taxonomic scope" value="Bacteria"/>
</dbReference>
<dbReference type="STRING" id="526218.Sterm_1374"/>
<dbReference type="SMART" id="SM00869">
    <property type="entry name" value="Autotransporter"/>
    <property type="match status" value="1"/>
</dbReference>
<gene>
    <name evidence="3" type="ordered locus">Sterm_1374</name>
</gene>
<feature type="chain" id="PRO_5003020801" evidence="1">
    <location>
        <begin position="26"/>
        <end position="2751"/>
    </location>
</feature>
<accession>D1AHK4</accession>
<dbReference type="PROSITE" id="PS51208">
    <property type="entry name" value="AUTOTRANSPORTER"/>
    <property type="match status" value="1"/>
</dbReference>
<dbReference type="Proteomes" id="UP000000845">
    <property type="component" value="Chromosome"/>
</dbReference>
<dbReference type="InterPro" id="IPR006626">
    <property type="entry name" value="PbH1"/>
</dbReference>
<organism evidence="3 4">
    <name type="scientific">Sebaldella termitidis (strain ATCC 33386 / NCTC 11300)</name>
    <dbReference type="NCBI Taxonomy" id="526218"/>
    <lineage>
        <taxon>Bacteria</taxon>
        <taxon>Fusobacteriati</taxon>
        <taxon>Fusobacteriota</taxon>
        <taxon>Fusobacteriia</taxon>
        <taxon>Fusobacteriales</taxon>
        <taxon>Leptotrichiaceae</taxon>
        <taxon>Sebaldella</taxon>
    </lineage>
</organism>
<feature type="signal peptide" evidence="1">
    <location>
        <begin position="1"/>
        <end position="25"/>
    </location>
</feature>
<dbReference type="InterPro" id="IPR058034">
    <property type="entry name" value="BigA_beta"/>
</dbReference>
<name>D1AHK4_SEBTE</name>
<evidence type="ECO:0000256" key="1">
    <source>
        <dbReference type="SAM" id="SignalP"/>
    </source>
</evidence>
<dbReference type="InterPro" id="IPR036709">
    <property type="entry name" value="Autotransporte_beta_dom_sf"/>
</dbReference>
<sequence length="2751" mass="285788">MKTQNKLLLFLALNAVIAPMSSASAKYDRLYDKMIKNLNSNKSNNESYKLIERILNQKNKELKDLYLQSDYVMKPEYLEWQVFFSGFYNEYNEGVDNTSKSAKYHSHVEGYYDSNGNFVATGGQINGLYGKPLLSLQQPKEIDLGIGLFVKEPDRQPIALNISKPAMPSVTPVTPESPQVDTIIPVIPPIKSFTVPSISAPTPPASVTITPPSPTTVVVGSFDPINPVITPPATFDPPTLNFVATGFGQGRAPSLTLTSATMINNYNDVTATTPVTITTGTSSNISGDFSYTTSGTTSYYSGTTASTSSPAAIINSAADIDVIIDGDWIVNNNSPTGQVRFISLNPYDVGKSPVSRVFDFRGNLTLNNQGTQPLTGIEHQLLTYQPGSNTHATSILKNTGTITLASGSYIVGINIDSEGAQFVTPAETINEGKIIINSDNSIGVDFGQYYNGLNALLKSGYIEVNNHDNYALRVKNIFNDDYYDKTYIDGSKSANGGIEINGTKNVGISLEKRIGTAADVIANITNLNIKVNGTQNVGFLRSSNYNNTHTGTMSLTNAKIESLEFGDTASNSTLIRTDKFGIALDRDITVNNSNAVNTAVNNVVLLANDKTSLGSQRTFVSNNAVLTIGNNLKNTTGILAINGGYGTNTGTININGQESQGMAVFGTSGGTAASGNNVGTINITGQKSVGVYNAGTFTMGSGSIVSSAENAIGIYSDNTAGTTVSGGTITAKDGGIALFSGDNSTINLSGSNILKAEAGGLLFYNFLNSSNTITGKYNITAPATAQVDAGGMVLYTKVDSVADISTVAGSLKAAFTGASNLTVNMAAGSSILYVDTAGSSASITAFTGLPDLTTGFFNFVGSGYKGYVMNGFNLSLDNDAESNLDTGSYGKIQFLNSDITVTNSTTVNGTAAGQVAIVQKNKSGSVNVNDRKLTNNGTIALTGNQSTGIAGDYTAIKNTSTGQIKLGTNSIGIYTANGSEAVNSGLIEFGSGSVGIYGQNYFDGTKTSSVLGYGNDKINITNEKDIKTISGGVTGDAFGIYSKNILNASDASIVLTSASNIDLKGTGTVIGVYSEKSDISNKGSIKVDSSTSGVGIYASAGSTGTGANNTGSIEITDGNSVGIFAENSNISYNGNVTIDNVTSGIGMYSKATAGNTSSITNNGLLSLGASVTGMYSEGASSANFGNITNAGTITSLASSDKAIGMYIGSNGKGTNTGTIALTALGTDKSQVGVYNSGEFSMSAGNISVSSQDGAGLYTTGSTTVTNLSGGTITAENGAVGIYMDNSAVNLSGSFKSVINNGGIFALGSGSGKLNVSGNTVVDINAGGIAFSSVGDLATYLGSFVAGSGVLELNLTSDTSKLAILDSPSSPITLSSVTTSFAPGANITANVKISSSSNPNYIPFSLLKGKLIIDENISLDNNSLFYNRSDFINSSIDVNSGNVISGSGVNQLAVGQVNYGTGSAAADRDKITINNSGTIDLAGNSSTGILTDFGKINNTGTVKVSGTESVALYGANGSLVTNNGTLNIGNKSIGIYGTNYLQGTAETYGNGQIRIDNNANIISTDTTHGGYGIYVKNTLSRPDSVINLNSGSNIDVSSGESGIGVYVTDSTLNINDGTITVGKNGIGVYASNSTGTISGGNLNLNGDNAVGYYLTNGSTFNNTGGSISVNGQNITLVVTDAGSSLATTNPFTISATPGSTYVFGNMIGGDYYNSTSAALGSNGSLVNGLNSIVLFGTGSNVTSAGNNVSGMVLSGQYASKPFYFSGEGYTAAEEGTNLGIISLADSSAGMYLTGGASGRNEGTVSVGKQSVGIYAAGAGAYVVNNNGIINVGEESTGIFLSDGIRAENLGTAEINGTGNKAVGIYSENTAAGAVQITNDNKIDLAGEQSIGIYASGNHNISNTGNILIGNSSDPDQPGVGIYQDGIAGSISNTGNINAGDNSIGIYNINGTVTNSGSVTAGNGGTGIYTNGGTLNLNSGSSIAVGGNNAIGVYALNQTGTLTNNSAVTIGDSSYGFVFSGSTAPVFINSQAAVTGNDSIFTFADSVLDVTNNAAVTMTGSNNIGYYLKNGGSVVNNANITGNTGTSNIGIYAKNSTITNNADIILGDSVLTEYTAPNGIKYKTGYSVGIYGENSNITNNAGNTIQIGSDGIGIYSKGAGVTENYGTITGTGNNAKGIFADNSTVRNYGTINLTGNNVIGIAGQNGAYIYNDSSAVINVTGNDVTGIYLAGDSTKLVNNGIINITGTGVGIAYTPTVELSNILDSTGASKGSTSKYYELPDMPSLVNSGVININVGGNFNYDGIRVIVTIDPSTNTPTTSSSSQVGFGGVIPDRIEVAPDFATGTAADRYVFENIFKGTTGKGEYISQSLTWDATASGSDLVMTRKDYNEFAEGLWYEEFAGVLNDKYSVTTGEGRKIYDKINYITDEYSFRDAMASLAGNIYANMNQREYDIARSFENSLAFMQNSENNTKENVKINIIGGKGKNKEETDGITGYDYTTAGVLALREVERTYRHTFGYSLGYLHTGFDLNDGNDSEDKADTIQLGVHNKYETNGWKLKNDLTGRVSFHNVDRNINWQNSGKSSMDASYEAYSITSDNIFGKEFDLSKNVSIMPYGAFRAMYVTRPTFSENGLERLEVEGNDAWSAKPRVGMELQGSLPLGNKSVWNLKGNLDFAYEYELADLNEREKARLITIEDGYHKLSKPEEEKGTFRTRAEIGVEIKDRYGIFLTGEYSMGNDDREDYKAGVTFKAVF</sequence>
<dbReference type="SMART" id="SM00710">
    <property type="entry name" value="PbH1"/>
    <property type="match status" value="12"/>
</dbReference>
<dbReference type="SUPFAM" id="SSF103515">
    <property type="entry name" value="Autotransporter"/>
    <property type="match status" value="1"/>
</dbReference>
<keyword evidence="4" id="KW-1185">Reference proteome</keyword>
<dbReference type="EMBL" id="CP001739">
    <property type="protein sequence ID" value="ACZ08238.1"/>
    <property type="molecule type" value="Genomic_DNA"/>
</dbReference>
<evidence type="ECO:0000313" key="4">
    <source>
        <dbReference type="Proteomes" id="UP000000845"/>
    </source>
</evidence>
<dbReference type="Pfam" id="PF25783">
    <property type="entry name" value="BigA_beta"/>
    <property type="match status" value="1"/>
</dbReference>
<evidence type="ECO:0000313" key="3">
    <source>
        <dbReference type="EMBL" id="ACZ08238.1"/>
    </source>
</evidence>
<feature type="domain" description="Autotransporter" evidence="2">
    <location>
        <begin position="2466"/>
        <end position="2751"/>
    </location>
</feature>
<dbReference type="KEGG" id="str:Sterm_1374"/>
<keyword evidence="1" id="KW-0732">Signal</keyword>
<proteinExistence type="predicted"/>
<evidence type="ECO:0000259" key="2">
    <source>
        <dbReference type="PROSITE" id="PS51208"/>
    </source>
</evidence>
<dbReference type="RefSeq" id="WP_012860834.1">
    <property type="nucleotide sequence ID" value="NC_013517.1"/>
</dbReference>
<reference evidence="3 4" key="2">
    <citation type="journal article" date="2010" name="Stand. Genomic Sci.">
        <title>Complete genome sequence of Sebaldella termitidis type strain (NCTC 11300).</title>
        <authorList>
            <person name="Harmon-Smith M."/>
            <person name="Celia L."/>
            <person name="Chertkov O."/>
            <person name="Lapidus A."/>
            <person name="Copeland A."/>
            <person name="Glavina Del Rio T."/>
            <person name="Nolan M."/>
            <person name="Lucas S."/>
            <person name="Tice H."/>
            <person name="Cheng J.F."/>
            <person name="Han C."/>
            <person name="Detter J.C."/>
            <person name="Bruce D."/>
            <person name="Goodwin L."/>
            <person name="Pitluck S."/>
            <person name="Pati A."/>
            <person name="Liolios K."/>
            <person name="Ivanova N."/>
            <person name="Mavromatis K."/>
            <person name="Mikhailova N."/>
            <person name="Chen A."/>
            <person name="Palaniappan K."/>
            <person name="Land M."/>
            <person name="Hauser L."/>
            <person name="Chang Y.J."/>
            <person name="Jeffries C.D."/>
            <person name="Brettin T."/>
            <person name="Goker M."/>
            <person name="Beck B."/>
            <person name="Bristow J."/>
            <person name="Eisen J.A."/>
            <person name="Markowitz V."/>
            <person name="Hugenholtz P."/>
            <person name="Kyrpides N.C."/>
            <person name="Klenk H.P."/>
            <person name="Chen F."/>
        </authorList>
    </citation>
    <scope>NUCLEOTIDE SEQUENCE [LARGE SCALE GENOMIC DNA]</scope>
    <source>
        <strain evidence="4">ATCC 33386 / NCTC 11300</strain>
    </source>
</reference>
<protein>
    <submittedName>
        <fullName evidence="3">Outer membrane autotransporter barrel domain protein</fullName>
    </submittedName>
</protein>
<dbReference type="Pfam" id="PF03797">
    <property type="entry name" value="Autotransporter"/>
    <property type="match status" value="1"/>
</dbReference>
<dbReference type="HOGENOM" id="CLU_229799_0_0_0"/>